<accession>W3WN73</accession>
<dbReference type="OMA" id="REYHCED"/>
<dbReference type="GeneID" id="19278114"/>
<dbReference type="HOGENOM" id="CLU_070615_2_0_1"/>
<name>W3WN73_PESFW</name>
<organism evidence="2 3">
    <name type="scientific">Pestalotiopsis fici (strain W106-1 / CGMCC3.15140)</name>
    <dbReference type="NCBI Taxonomy" id="1229662"/>
    <lineage>
        <taxon>Eukaryota</taxon>
        <taxon>Fungi</taxon>
        <taxon>Dikarya</taxon>
        <taxon>Ascomycota</taxon>
        <taxon>Pezizomycotina</taxon>
        <taxon>Sordariomycetes</taxon>
        <taxon>Xylariomycetidae</taxon>
        <taxon>Amphisphaeriales</taxon>
        <taxon>Sporocadaceae</taxon>
        <taxon>Pestalotiopsis</taxon>
    </lineage>
</organism>
<dbReference type="eggNOG" id="ENOG502SXT7">
    <property type="taxonomic scope" value="Eukaryota"/>
</dbReference>
<dbReference type="KEGG" id="pfy:PFICI_13101"/>
<reference evidence="3" key="1">
    <citation type="journal article" date="2015" name="BMC Genomics">
        <title>Genomic and transcriptomic analysis of the endophytic fungus Pestalotiopsis fici reveals its lifestyle and high potential for synthesis of natural products.</title>
        <authorList>
            <person name="Wang X."/>
            <person name="Zhang X."/>
            <person name="Liu L."/>
            <person name="Xiang M."/>
            <person name="Wang W."/>
            <person name="Sun X."/>
            <person name="Che Y."/>
            <person name="Guo L."/>
            <person name="Liu G."/>
            <person name="Guo L."/>
            <person name="Wang C."/>
            <person name="Yin W.B."/>
            <person name="Stadler M."/>
            <person name="Zhang X."/>
            <person name="Liu X."/>
        </authorList>
    </citation>
    <scope>NUCLEOTIDE SEQUENCE [LARGE SCALE GENOMIC DNA]</scope>
    <source>
        <strain evidence="3">W106-1 / CGMCC3.15140</strain>
    </source>
</reference>
<evidence type="ECO:0000313" key="2">
    <source>
        <dbReference type="EMBL" id="ETS74617.1"/>
    </source>
</evidence>
<keyword evidence="3" id="KW-1185">Reference proteome</keyword>
<dbReference type="InterPro" id="IPR013087">
    <property type="entry name" value="Znf_C2H2_type"/>
</dbReference>
<dbReference type="Proteomes" id="UP000030651">
    <property type="component" value="Unassembled WGS sequence"/>
</dbReference>
<sequence length="305" mass="35288">MASYGAYNSYYSEAKINDFSRKFSSFANGQHYTTGNNYQDKTQGVPESYSQGQGQYMIRCLSNGSNTSQNSLSTFGSPPTPVTFPTMSDWHSHYPPSDQVQYTPELAYDPEQPWWQEESSYSTDYMEPSISYTMSPTDGVDNMGYPYPSTMSIPRTSPMVTMQAPALMQEVELPNTSHMCSEPGCESKTSFKRKADLQRHWEQIHQTPDQKRQFFCDYPKCERSHDSFGRIDHFRQHYRDFHNEDLPRKSGESIDWYADKKQSVSPRTWRCVKCLSKVVIKDSGFTCNQCNTPCEKQRRNIRGYQ</sequence>
<dbReference type="RefSeq" id="XP_007839873.1">
    <property type="nucleotide sequence ID" value="XM_007841682.1"/>
</dbReference>
<gene>
    <name evidence="2" type="ORF">PFICI_13101</name>
</gene>
<feature type="domain" description="C2H2-type" evidence="1">
    <location>
        <begin position="214"/>
        <end position="242"/>
    </location>
</feature>
<proteinExistence type="predicted"/>
<dbReference type="Gene3D" id="3.30.160.60">
    <property type="entry name" value="Classic Zinc Finger"/>
    <property type="match status" value="1"/>
</dbReference>
<dbReference type="EMBL" id="KI912119">
    <property type="protein sequence ID" value="ETS74617.1"/>
    <property type="molecule type" value="Genomic_DNA"/>
</dbReference>
<protein>
    <recommendedName>
        <fullName evidence="1">C2H2-type domain-containing protein</fullName>
    </recommendedName>
</protein>
<dbReference type="SMART" id="SM00355">
    <property type="entry name" value="ZnF_C2H2"/>
    <property type="match status" value="2"/>
</dbReference>
<evidence type="ECO:0000313" key="3">
    <source>
        <dbReference type="Proteomes" id="UP000030651"/>
    </source>
</evidence>
<feature type="domain" description="C2H2-type" evidence="1">
    <location>
        <begin position="178"/>
        <end position="205"/>
    </location>
</feature>
<dbReference type="OrthoDB" id="2687452at2759"/>
<dbReference type="AlphaFoldDB" id="W3WN73"/>
<dbReference type="InParanoid" id="W3WN73"/>
<evidence type="ECO:0000259" key="1">
    <source>
        <dbReference type="SMART" id="SM00355"/>
    </source>
</evidence>